<evidence type="ECO:0000256" key="1">
    <source>
        <dbReference type="SAM" id="Coils"/>
    </source>
</evidence>
<keyword evidence="4" id="KW-1185">Reference proteome</keyword>
<dbReference type="PANTHER" id="PTHR37076:SF3">
    <property type="entry name" value="STRESS RESPONSE PROTEIN NST1-LIKE"/>
    <property type="match status" value="1"/>
</dbReference>
<name>A0AAW2BXW7_9ROSI</name>
<keyword evidence="1" id="KW-0175">Coiled coil</keyword>
<feature type="coiled-coil region" evidence="1">
    <location>
        <begin position="231"/>
        <end position="321"/>
    </location>
</feature>
<feature type="compositionally biased region" description="Acidic residues" evidence="2">
    <location>
        <begin position="143"/>
        <end position="179"/>
    </location>
</feature>
<sequence length="484" mass="56518">MKRKKWSELEEQTLLTKYSELRNSGALAKLKTREKKFKPVADHVNTIHHLQDPATYPFKWSWRDVSIKVQNMRHQYLGVKQKIRLSNDEFNWKDGENHWVNFFKYKEVFGDVELDVKSKRLCDNNNNDIHVFGDCGDLGFGIDCEDDEDDEEEDEDEEDEDEDVDEDDDDDEEDEEENEGNLRSEGEFEGERQNGEVGFVGVKKLKMGLGGNERLRLMGSKVLDLRDMMVKKEERKREREFQGEKEEAVREENRREAHWRAVKRRYDREEGLENRELELEERELMWAKREVERRLRLEREFDEERRERMRMEEEREEREMEWKERMLGLQIEHEKQMMQMQAEACQNQMQVLGVMARLVCQFFGSASDGLGGALGGLPPQVLHNLQHPGGLGDNGKPDANSPSEFISYFLLLLQIGNLVGGTYPLEAGSWRTLPVARYPELPQSETCGAPKLEGCSNSLFVLGFDQVVRIIALAPYCLDKELLG</sequence>
<protein>
    <submittedName>
        <fullName evidence="3">Uncharacterized protein</fullName>
    </submittedName>
</protein>
<reference evidence="3 4" key="1">
    <citation type="submission" date="2024-01" db="EMBL/GenBank/DDBJ databases">
        <title>A telomere-to-telomere, gap-free genome of sweet tea (Lithocarpus litseifolius).</title>
        <authorList>
            <person name="Zhou J."/>
        </authorList>
    </citation>
    <scope>NUCLEOTIDE SEQUENCE [LARGE SCALE GENOMIC DNA]</scope>
    <source>
        <strain evidence="3">Zhou-2022a</strain>
        <tissue evidence="3">Leaf</tissue>
    </source>
</reference>
<feature type="region of interest" description="Disordered" evidence="2">
    <location>
        <begin position="143"/>
        <end position="194"/>
    </location>
</feature>
<dbReference type="AlphaFoldDB" id="A0AAW2BXW7"/>
<comment type="caution">
    <text evidence="3">The sequence shown here is derived from an EMBL/GenBank/DDBJ whole genome shotgun (WGS) entry which is preliminary data.</text>
</comment>
<gene>
    <name evidence="3" type="ORF">SO802_029979</name>
</gene>
<proteinExistence type="predicted"/>
<feature type="compositionally biased region" description="Basic and acidic residues" evidence="2">
    <location>
        <begin position="180"/>
        <end position="194"/>
    </location>
</feature>
<evidence type="ECO:0000256" key="2">
    <source>
        <dbReference type="SAM" id="MobiDB-lite"/>
    </source>
</evidence>
<dbReference type="EMBL" id="JAZDWU010000010">
    <property type="protein sequence ID" value="KAK9989740.1"/>
    <property type="molecule type" value="Genomic_DNA"/>
</dbReference>
<evidence type="ECO:0000313" key="4">
    <source>
        <dbReference type="Proteomes" id="UP001459277"/>
    </source>
</evidence>
<organism evidence="3 4">
    <name type="scientific">Lithocarpus litseifolius</name>
    <dbReference type="NCBI Taxonomy" id="425828"/>
    <lineage>
        <taxon>Eukaryota</taxon>
        <taxon>Viridiplantae</taxon>
        <taxon>Streptophyta</taxon>
        <taxon>Embryophyta</taxon>
        <taxon>Tracheophyta</taxon>
        <taxon>Spermatophyta</taxon>
        <taxon>Magnoliopsida</taxon>
        <taxon>eudicotyledons</taxon>
        <taxon>Gunneridae</taxon>
        <taxon>Pentapetalae</taxon>
        <taxon>rosids</taxon>
        <taxon>fabids</taxon>
        <taxon>Fagales</taxon>
        <taxon>Fagaceae</taxon>
        <taxon>Lithocarpus</taxon>
    </lineage>
</organism>
<dbReference type="Proteomes" id="UP001459277">
    <property type="component" value="Unassembled WGS sequence"/>
</dbReference>
<dbReference type="PANTHER" id="PTHR37076">
    <property type="entry name" value="HISTONE-LYSINE N-METHYLTRANSFERASE, H3 LYSINE-79 SPECIFIC-LIKE-RELATED"/>
    <property type="match status" value="1"/>
</dbReference>
<evidence type="ECO:0000313" key="3">
    <source>
        <dbReference type="EMBL" id="KAK9989740.1"/>
    </source>
</evidence>
<accession>A0AAW2BXW7</accession>